<sequence length="68" mass="7504">MHRAFRGYAMDVGYVGIFMAWHVMARTNAGTGPSSDLGNLHTVCRTGYGYKAICTPDYAELRGEDNET</sequence>
<dbReference type="Proteomes" id="UP000297527">
    <property type="component" value="Unassembled WGS sequence"/>
</dbReference>
<proteinExistence type="predicted"/>
<dbReference type="AlphaFoldDB" id="A0A4Z1I3M2"/>
<name>A0A4Z1I3M2_9HELO</name>
<keyword evidence="2" id="KW-1185">Reference proteome</keyword>
<comment type="caution">
    <text evidence="1">The sequence shown here is derived from an EMBL/GenBank/DDBJ whole genome shotgun (WGS) entry which is preliminary data.</text>
</comment>
<evidence type="ECO:0000313" key="1">
    <source>
        <dbReference type="EMBL" id="TGO51297.1"/>
    </source>
</evidence>
<evidence type="ECO:0000313" key="2">
    <source>
        <dbReference type="Proteomes" id="UP000297527"/>
    </source>
</evidence>
<dbReference type="EMBL" id="PQXN01000164">
    <property type="protein sequence ID" value="TGO51297.1"/>
    <property type="molecule type" value="Genomic_DNA"/>
</dbReference>
<gene>
    <name evidence="1" type="ORF">BCON_0164g00100</name>
</gene>
<protein>
    <submittedName>
        <fullName evidence="1">Uncharacterized protein</fullName>
    </submittedName>
</protein>
<organism evidence="1 2">
    <name type="scientific">Botryotinia convoluta</name>
    <dbReference type="NCBI Taxonomy" id="54673"/>
    <lineage>
        <taxon>Eukaryota</taxon>
        <taxon>Fungi</taxon>
        <taxon>Dikarya</taxon>
        <taxon>Ascomycota</taxon>
        <taxon>Pezizomycotina</taxon>
        <taxon>Leotiomycetes</taxon>
        <taxon>Helotiales</taxon>
        <taxon>Sclerotiniaceae</taxon>
        <taxon>Botryotinia</taxon>
    </lineage>
</organism>
<accession>A0A4Z1I3M2</accession>
<reference evidence="1 2" key="1">
    <citation type="submission" date="2017-12" db="EMBL/GenBank/DDBJ databases">
        <title>Comparative genomics of Botrytis spp.</title>
        <authorList>
            <person name="Valero-Jimenez C.A."/>
            <person name="Tapia P."/>
            <person name="Veloso J."/>
            <person name="Silva-Moreno E."/>
            <person name="Staats M."/>
            <person name="Valdes J.H."/>
            <person name="Van Kan J.A.L."/>
        </authorList>
    </citation>
    <scope>NUCLEOTIDE SEQUENCE [LARGE SCALE GENOMIC DNA]</scope>
    <source>
        <strain evidence="1 2">MUCL11595</strain>
    </source>
</reference>